<dbReference type="Proteomes" id="UP000031366">
    <property type="component" value="Unassembled WGS sequence"/>
</dbReference>
<evidence type="ECO:0000313" key="3">
    <source>
        <dbReference type="Proteomes" id="UP000031366"/>
    </source>
</evidence>
<dbReference type="STRING" id="29341.RSJ17_05535"/>
<dbReference type="Pfam" id="PF01882">
    <property type="entry name" value="DUF58"/>
    <property type="match status" value="1"/>
</dbReference>
<dbReference type="InterPro" id="IPR002881">
    <property type="entry name" value="DUF58"/>
</dbReference>
<proteinExistence type="predicted"/>
<dbReference type="OrthoDB" id="9789943at2"/>
<gene>
    <name evidence="2" type="ORF">U732_544</name>
</gene>
<dbReference type="PANTHER" id="PTHR34351:SF2">
    <property type="entry name" value="DUF58 DOMAIN-CONTAINING PROTEIN"/>
    <property type="match status" value="1"/>
</dbReference>
<dbReference type="PANTHER" id="PTHR34351">
    <property type="entry name" value="SLR1927 PROTEIN-RELATED"/>
    <property type="match status" value="1"/>
</dbReference>
<evidence type="ECO:0000313" key="2">
    <source>
        <dbReference type="EMBL" id="KIE44869.1"/>
    </source>
</evidence>
<name>A0A0C1TVU5_9CLOT</name>
<organism evidence="2 3">
    <name type="scientific">Clostridium argentinense CDC 2741</name>
    <dbReference type="NCBI Taxonomy" id="1418104"/>
    <lineage>
        <taxon>Bacteria</taxon>
        <taxon>Bacillati</taxon>
        <taxon>Bacillota</taxon>
        <taxon>Clostridia</taxon>
        <taxon>Eubacteriales</taxon>
        <taxon>Clostridiaceae</taxon>
        <taxon>Clostridium</taxon>
    </lineage>
</organism>
<sequence>MAYIYIFLFSLSILLVYIGYKTRTKGFDNLKVFRVVENNRIVEGESFKITTVIENNKYLPISFLAISEKIPYGITYSGEKLDFKDGNSLWHISKYSIRWFERRRRTYTLIGVNRGTYLIKDMNITIGDIFGFSVHTKEVEDFIEVLVYPKLIPIKKYVFDTTNFNGDNTVKRWIHKDPLYIKGIREYNVEDKMKDIHWKSSLKMNKLMVKDYDYTSERQLILILNIQCHKDHWSHIKKDVIENGVRIIGSLAYKAIKEGIPTGIWTNGRIISYSDNFPSEVSPEINSFKKIMEICARVDYTIKTEFNEYLQSNLRRFERNCTYVVVTPYLDNESRVILSKIKNNGFNVKMIDISDDNSINPIEGIEKLSFKGVNR</sequence>
<dbReference type="AlphaFoldDB" id="A0A0C1TVU5"/>
<evidence type="ECO:0000259" key="1">
    <source>
        <dbReference type="Pfam" id="PF01882"/>
    </source>
</evidence>
<accession>A0A0C1TVU5</accession>
<dbReference type="RefSeq" id="WP_039636456.1">
    <property type="nucleotide sequence ID" value="NZ_AYSO01000020.1"/>
</dbReference>
<reference evidence="2 3" key="1">
    <citation type="journal article" date="2015" name="Infect. Genet. Evol.">
        <title>Genomic sequences of six botulinum neurotoxin-producing strains representing three clostridial species illustrate the mobility and diversity of botulinum neurotoxin genes.</title>
        <authorList>
            <person name="Smith T.J."/>
            <person name="Hill K.K."/>
            <person name="Xie G."/>
            <person name="Foley B.T."/>
            <person name="Williamson C.H."/>
            <person name="Foster J.T."/>
            <person name="Johnson S.L."/>
            <person name="Chertkov O."/>
            <person name="Teshima H."/>
            <person name="Gibbons H.S."/>
            <person name="Johnsky L.A."/>
            <person name="Karavis M.A."/>
            <person name="Smith L.A."/>
        </authorList>
    </citation>
    <scope>NUCLEOTIDE SEQUENCE [LARGE SCALE GENOMIC DNA]</scope>
    <source>
        <strain evidence="2 3">CDC 2741</strain>
    </source>
</reference>
<dbReference type="EMBL" id="AYSO01000020">
    <property type="protein sequence ID" value="KIE44869.1"/>
    <property type="molecule type" value="Genomic_DNA"/>
</dbReference>
<feature type="domain" description="DUF58" evidence="1">
    <location>
        <begin position="184"/>
        <end position="338"/>
    </location>
</feature>
<protein>
    <recommendedName>
        <fullName evidence="1">DUF58 domain-containing protein</fullName>
    </recommendedName>
</protein>
<keyword evidence="3" id="KW-1185">Reference proteome</keyword>
<comment type="caution">
    <text evidence="2">The sequence shown here is derived from an EMBL/GenBank/DDBJ whole genome shotgun (WGS) entry which is preliminary data.</text>
</comment>